<evidence type="ECO:0000313" key="3">
    <source>
        <dbReference type="EMBL" id="KNB73412.1"/>
    </source>
</evidence>
<dbReference type="Proteomes" id="UP000319578">
    <property type="component" value="Unassembled WGS sequence"/>
</dbReference>
<dbReference type="EMBL" id="BJON01000008">
    <property type="protein sequence ID" value="GED68205.1"/>
    <property type="molecule type" value="Genomic_DNA"/>
</dbReference>
<evidence type="ECO:0000259" key="1">
    <source>
        <dbReference type="Pfam" id="PF14062"/>
    </source>
</evidence>
<organism evidence="3 4">
    <name type="scientific">Brevibacillus reuszeri</name>
    <dbReference type="NCBI Taxonomy" id="54915"/>
    <lineage>
        <taxon>Bacteria</taxon>
        <taxon>Bacillati</taxon>
        <taxon>Bacillota</taxon>
        <taxon>Bacilli</taxon>
        <taxon>Bacillales</taxon>
        <taxon>Paenibacillaceae</taxon>
        <taxon>Brevibacillus</taxon>
    </lineage>
</organism>
<sequence>MVEELSQHFKECDIEVVSVQDVSIPAHEEGKHSICILPSGNLEEMLEDAIEEAGTLSDYVHQQLEEARSMTVEDAWRHIIASQLMYTDLPSDQIDLEGKSFEDLYKAYALIWEGEELLDERRSEAEKAPLHFDAKWLQEYADEDDSLIVLKLPQEAGNEAPLWVPMGGFNDCPLPLHQSVIMKHFQEKYAITILAVTDDTWIVQAGSRPQTYEDALKLAKEHFIFCHYVLDDCPTLGYYADYLMKHDTWYFWWD</sequence>
<protein>
    <recommendedName>
        <fullName evidence="1">DUF4253 domain-containing protein</fullName>
    </recommendedName>
</protein>
<dbReference type="STRING" id="54915.ADS79_05505"/>
<feature type="domain" description="DUF4253" evidence="1">
    <location>
        <begin position="149"/>
        <end position="254"/>
    </location>
</feature>
<evidence type="ECO:0000313" key="5">
    <source>
        <dbReference type="Proteomes" id="UP000319578"/>
    </source>
</evidence>
<comment type="caution">
    <text evidence="3">The sequence shown here is derived from an EMBL/GenBank/DDBJ whole genome shotgun (WGS) entry which is preliminary data.</text>
</comment>
<dbReference type="InterPro" id="IPR025349">
    <property type="entry name" value="DUF4253"/>
</dbReference>
<proteinExistence type="predicted"/>
<gene>
    <name evidence="3" type="ORF">ADS79_05505</name>
    <name evidence="2" type="ORF">BRE01_19070</name>
</gene>
<dbReference type="AlphaFoldDB" id="A0A0K9YXP5"/>
<reference evidence="4" key="1">
    <citation type="submission" date="2015-07" db="EMBL/GenBank/DDBJ databases">
        <title>Genome sequencing project for genomic taxonomy and phylogenomics of Bacillus-like bacteria.</title>
        <authorList>
            <person name="Liu B."/>
            <person name="Wang J."/>
            <person name="Zhu Y."/>
            <person name="Liu G."/>
            <person name="Chen Q."/>
            <person name="Chen Z."/>
            <person name="Lan J."/>
            <person name="Che J."/>
            <person name="Ge C."/>
            <person name="Shi H."/>
            <person name="Pan Z."/>
            <person name="Liu X."/>
        </authorList>
    </citation>
    <scope>NUCLEOTIDE SEQUENCE [LARGE SCALE GENOMIC DNA]</scope>
    <source>
        <strain evidence="4">DSM 9887</strain>
    </source>
</reference>
<name>A0A0K9YXP5_9BACL</name>
<accession>A0A0K9YXP5</accession>
<dbReference type="PATRIC" id="fig|54915.3.peg.6509"/>
<reference evidence="2 5" key="3">
    <citation type="submission" date="2019-06" db="EMBL/GenBank/DDBJ databases">
        <title>Whole genome shotgun sequence of Brevibacillus reuszeri NBRC 15719.</title>
        <authorList>
            <person name="Hosoyama A."/>
            <person name="Uohara A."/>
            <person name="Ohji S."/>
            <person name="Ichikawa N."/>
        </authorList>
    </citation>
    <scope>NUCLEOTIDE SEQUENCE [LARGE SCALE GENOMIC DNA]</scope>
    <source>
        <strain evidence="2 5">NBRC 15719</strain>
    </source>
</reference>
<dbReference type="RefSeq" id="WP_049737411.1">
    <property type="nucleotide sequence ID" value="NZ_BJON01000008.1"/>
</dbReference>
<reference evidence="3" key="2">
    <citation type="submission" date="2015-07" db="EMBL/GenBank/DDBJ databases">
        <title>MeaNS - Measles Nucleotide Surveillance Program.</title>
        <authorList>
            <person name="Tran T."/>
            <person name="Druce J."/>
        </authorList>
    </citation>
    <scope>NUCLEOTIDE SEQUENCE</scope>
    <source>
        <strain evidence="3">DSM 9887</strain>
    </source>
</reference>
<evidence type="ECO:0000313" key="2">
    <source>
        <dbReference type="EMBL" id="GED68205.1"/>
    </source>
</evidence>
<dbReference type="Proteomes" id="UP000036834">
    <property type="component" value="Unassembled WGS sequence"/>
</dbReference>
<keyword evidence="5" id="KW-1185">Reference proteome</keyword>
<dbReference type="EMBL" id="LGIQ01000005">
    <property type="protein sequence ID" value="KNB73412.1"/>
    <property type="molecule type" value="Genomic_DNA"/>
</dbReference>
<evidence type="ECO:0000313" key="4">
    <source>
        <dbReference type="Proteomes" id="UP000036834"/>
    </source>
</evidence>
<dbReference type="OrthoDB" id="4827574at2"/>
<dbReference type="Pfam" id="PF14062">
    <property type="entry name" value="DUF4253"/>
    <property type="match status" value="1"/>
</dbReference>